<feature type="domain" description="NmrA-like" evidence="4">
    <location>
        <begin position="4"/>
        <end position="255"/>
    </location>
</feature>
<evidence type="ECO:0000259" key="4">
    <source>
        <dbReference type="Pfam" id="PF05368"/>
    </source>
</evidence>
<evidence type="ECO:0000313" key="6">
    <source>
        <dbReference type="Proteomes" id="UP000639643"/>
    </source>
</evidence>
<dbReference type="AlphaFoldDB" id="A0A8H6KMD0"/>
<dbReference type="EMBL" id="WIGM01000201">
    <property type="protein sequence ID" value="KAF6834179.1"/>
    <property type="molecule type" value="Genomic_DNA"/>
</dbReference>
<evidence type="ECO:0000256" key="1">
    <source>
        <dbReference type="ARBA" id="ARBA00006328"/>
    </source>
</evidence>
<evidence type="ECO:0000256" key="3">
    <source>
        <dbReference type="ARBA" id="ARBA00023002"/>
    </source>
</evidence>
<dbReference type="Pfam" id="PF05368">
    <property type="entry name" value="NmrA"/>
    <property type="match status" value="1"/>
</dbReference>
<dbReference type="PANTHER" id="PTHR42748:SF30">
    <property type="entry name" value="NMRA-LIKE DOMAIN-CONTAINING PROTEIN"/>
    <property type="match status" value="1"/>
</dbReference>
<keyword evidence="6" id="KW-1185">Reference proteome</keyword>
<gene>
    <name evidence="5" type="ORF">CMUS01_06252</name>
</gene>
<comment type="similarity">
    <text evidence="1">Belongs to the NmrA-type oxidoreductase family.</text>
</comment>
<evidence type="ECO:0000313" key="5">
    <source>
        <dbReference type="EMBL" id="KAF6834179.1"/>
    </source>
</evidence>
<dbReference type="OrthoDB" id="419598at2759"/>
<dbReference type="GO" id="GO:0005634">
    <property type="term" value="C:nucleus"/>
    <property type="evidence" value="ECO:0007669"/>
    <property type="project" value="TreeGrafter"/>
</dbReference>
<evidence type="ECO:0000256" key="2">
    <source>
        <dbReference type="ARBA" id="ARBA00022857"/>
    </source>
</evidence>
<comment type="caution">
    <text evidence="5">The sequence shown here is derived from an EMBL/GenBank/DDBJ whole genome shotgun (WGS) entry which is preliminary data.</text>
</comment>
<dbReference type="Proteomes" id="UP000639643">
    <property type="component" value="Unassembled WGS sequence"/>
</dbReference>
<dbReference type="InterPro" id="IPR051164">
    <property type="entry name" value="NmrA-like_oxidored"/>
</dbReference>
<sequence length="309" mass="33246">MPPKPIFVAGATGTVGGAVAKYLLASSTPVVALSRDPSSPAAKRLLALGAVLTKGGYDDDSALEEAMSNGISGVFLNFMPDFVDSSWELRTAQRILPAAKRAGATHAIYSSGFAVQAPERLTHWDPTSFTAKVLLSKQSIEGAVRTAGFDAWTILRPGNFATNYVLPQVSVFPDLITTGRYVTALKPDTRLPTLDPDDIGAFAAAAYADPGRFGEKEIPISTEMLTPGEIMGKLARFTGKDIRAVYLSDEEVEAQKDGNPFLAGQLAARDMDQFADQEDTESWGVPLTTFDGFLERERDRVMETYAQLA</sequence>
<dbReference type="GO" id="GO:0016491">
    <property type="term" value="F:oxidoreductase activity"/>
    <property type="evidence" value="ECO:0007669"/>
    <property type="project" value="UniProtKB-KW"/>
</dbReference>
<dbReference type="InterPro" id="IPR008030">
    <property type="entry name" value="NmrA-like"/>
</dbReference>
<keyword evidence="2" id="KW-0521">NADP</keyword>
<proteinExistence type="inferred from homology"/>
<keyword evidence="3" id="KW-0560">Oxidoreductase</keyword>
<dbReference type="SUPFAM" id="SSF51735">
    <property type="entry name" value="NAD(P)-binding Rossmann-fold domains"/>
    <property type="match status" value="1"/>
</dbReference>
<accession>A0A8H6KMD0</accession>
<reference evidence="5" key="1">
    <citation type="journal article" date="2020" name="Phytopathology">
        <title>Genome Sequence Resources of Colletotrichum truncatum, C. plurivorum, C. musicola, and C. sojae: Four Species Pathogenic to Soybean (Glycine max).</title>
        <authorList>
            <person name="Rogerio F."/>
            <person name="Boufleur T.R."/>
            <person name="Ciampi-Guillardi M."/>
            <person name="Sukno S.A."/>
            <person name="Thon M.R."/>
            <person name="Massola Junior N.S."/>
            <person name="Baroncelli R."/>
        </authorList>
    </citation>
    <scope>NUCLEOTIDE SEQUENCE</scope>
    <source>
        <strain evidence="5">LFN0074</strain>
    </source>
</reference>
<protein>
    <recommendedName>
        <fullName evidence="4">NmrA-like domain-containing protein</fullName>
    </recommendedName>
</protein>
<dbReference type="PANTHER" id="PTHR42748">
    <property type="entry name" value="NITROGEN METABOLITE REPRESSION PROTEIN NMRA FAMILY MEMBER"/>
    <property type="match status" value="1"/>
</dbReference>
<dbReference type="InterPro" id="IPR036291">
    <property type="entry name" value="NAD(P)-bd_dom_sf"/>
</dbReference>
<name>A0A8H6KMD0_9PEZI</name>
<dbReference type="Gene3D" id="3.40.50.720">
    <property type="entry name" value="NAD(P)-binding Rossmann-like Domain"/>
    <property type="match status" value="1"/>
</dbReference>
<organism evidence="5 6">
    <name type="scientific">Colletotrichum musicola</name>
    <dbReference type="NCBI Taxonomy" id="2175873"/>
    <lineage>
        <taxon>Eukaryota</taxon>
        <taxon>Fungi</taxon>
        <taxon>Dikarya</taxon>
        <taxon>Ascomycota</taxon>
        <taxon>Pezizomycotina</taxon>
        <taxon>Sordariomycetes</taxon>
        <taxon>Hypocreomycetidae</taxon>
        <taxon>Glomerellales</taxon>
        <taxon>Glomerellaceae</taxon>
        <taxon>Colletotrichum</taxon>
        <taxon>Colletotrichum orchidearum species complex</taxon>
    </lineage>
</organism>